<reference evidence="3" key="1">
    <citation type="submission" date="2011-05" db="EMBL/GenBank/DDBJ databases">
        <authorList>
            <person name="Richards S.R."/>
            <person name="Qu J."/>
            <person name="Jiang H."/>
            <person name="Jhangiani S.N."/>
            <person name="Agravi P."/>
            <person name="Goodspeed R."/>
            <person name="Gross S."/>
            <person name="Mandapat C."/>
            <person name="Jackson L."/>
            <person name="Mathew T."/>
            <person name="Pu L."/>
            <person name="Thornton R."/>
            <person name="Saada N."/>
            <person name="Wilczek-Boney K.B."/>
            <person name="Lee S."/>
            <person name="Kovar C."/>
            <person name="Wu Y."/>
            <person name="Scherer S.E."/>
            <person name="Worley K.C."/>
            <person name="Muzny D.M."/>
            <person name="Gibbs R."/>
        </authorList>
    </citation>
    <scope>NUCLEOTIDE SEQUENCE</scope>
    <source>
        <strain evidence="3">Brora</strain>
    </source>
</reference>
<accession>T1JER3</accession>
<dbReference type="InterPro" id="IPR016177">
    <property type="entry name" value="DNA-bd_dom_sf"/>
</dbReference>
<name>T1JER3_STRMM</name>
<dbReference type="EMBL" id="JH432128">
    <property type="status" value="NOT_ANNOTATED_CDS"/>
    <property type="molecule type" value="Genomic_DNA"/>
</dbReference>
<sequence length="484" mass="53783">MVSSLDDEGFFFRNFFLLLCQRETSSSHVSLSVSGFSFFNGSSFGFGQAAASSVSGARGIQSAGGITLTAKKKNFLCVKYTGNIMDKLSSPVRIYILSLNWTRCFHSILGREARTSCHRSWGSVTDVLPLTILSRHKGDTASPTPDLSSNVNAEFLQQGHGRTVYGEVEVFHWSSHSSRLGFFVLLYQPTAVPNKSGWEREEVQRQSGATKGQWDIYFYAPGRRFPLRSRPEIQDYCEKTLNVLYNPDEFSWKPTEAPIDTVSPVDTDNEGETQTMMPENDNADSDPECYTVRFAAFEIKYSLTFLCQGKMADVFAPCYFNLTQYYEDTAVLSDNNRSQAVVTNLEVISSLKQFGGHCQCHWNYIRGQTSNLQANVKVFHARFSREAIAQCYAQIEQDRFRRDLAANSGGSRTVSLPRLCLGPGQTTNVQSGGAICGCCGAGGWFGAGRSTAGADESLTRLLSIQKLHWPDRPRLGGYSLRFSN</sequence>
<evidence type="ECO:0000259" key="1">
    <source>
        <dbReference type="PROSITE" id="PS50982"/>
    </source>
</evidence>
<dbReference type="CDD" id="cd00122">
    <property type="entry name" value="MBD"/>
    <property type="match status" value="1"/>
</dbReference>
<dbReference type="HOGENOM" id="CLU_564220_0_0_1"/>
<reference evidence="2" key="2">
    <citation type="submission" date="2015-02" db="UniProtKB">
        <authorList>
            <consortium name="EnsemblMetazoa"/>
        </authorList>
    </citation>
    <scope>IDENTIFICATION</scope>
</reference>
<dbReference type="PROSITE" id="PS50982">
    <property type="entry name" value="MBD"/>
    <property type="match status" value="1"/>
</dbReference>
<evidence type="ECO:0000313" key="2">
    <source>
        <dbReference type="EnsemblMetazoa" id="SMAR012315-PA"/>
    </source>
</evidence>
<dbReference type="InterPro" id="IPR001739">
    <property type="entry name" value="Methyl_CpG_DNA-bd"/>
</dbReference>
<evidence type="ECO:0000313" key="3">
    <source>
        <dbReference type="Proteomes" id="UP000014500"/>
    </source>
</evidence>
<protein>
    <recommendedName>
        <fullName evidence="1">MBD domain-containing protein</fullName>
    </recommendedName>
</protein>
<dbReference type="Proteomes" id="UP000014500">
    <property type="component" value="Unassembled WGS sequence"/>
</dbReference>
<dbReference type="SMART" id="SM00391">
    <property type="entry name" value="MBD"/>
    <property type="match status" value="1"/>
</dbReference>
<dbReference type="GO" id="GO:0003677">
    <property type="term" value="F:DNA binding"/>
    <property type="evidence" value="ECO:0007669"/>
    <property type="project" value="InterPro"/>
</dbReference>
<dbReference type="Pfam" id="PF01429">
    <property type="entry name" value="MBD"/>
    <property type="match status" value="1"/>
</dbReference>
<keyword evidence="3" id="KW-1185">Reference proteome</keyword>
<proteinExistence type="predicted"/>
<dbReference type="Gene3D" id="3.30.890.10">
    <property type="entry name" value="Methyl-cpg-binding Protein 2, Chain A"/>
    <property type="match status" value="1"/>
</dbReference>
<dbReference type="AlphaFoldDB" id="T1JER3"/>
<dbReference type="EnsemblMetazoa" id="SMAR012315-RA">
    <property type="protein sequence ID" value="SMAR012315-PA"/>
    <property type="gene ID" value="SMAR012315"/>
</dbReference>
<organism evidence="2 3">
    <name type="scientific">Strigamia maritima</name>
    <name type="common">European centipede</name>
    <name type="synonym">Geophilus maritimus</name>
    <dbReference type="NCBI Taxonomy" id="126957"/>
    <lineage>
        <taxon>Eukaryota</taxon>
        <taxon>Metazoa</taxon>
        <taxon>Ecdysozoa</taxon>
        <taxon>Arthropoda</taxon>
        <taxon>Myriapoda</taxon>
        <taxon>Chilopoda</taxon>
        <taxon>Pleurostigmophora</taxon>
        <taxon>Geophilomorpha</taxon>
        <taxon>Linotaeniidae</taxon>
        <taxon>Strigamia</taxon>
    </lineage>
</organism>
<dbReference type="SUPFAM" id="SSF54171">
    <property type="entry name" value="DNA-binding domain"/>
    <property type="match status" value="1"/>
</dbReference>
<feature type="domain" description="MBD" evidence="1">
    <location>
        <begin position="184"/>
        <end position="257"/>
    </location>
</feature>